<dbReference type="InterPro" id="IPR012334">
    <property type="entry name" value="Pectin_lyas_fold"/>
</dbReference>
<evidence type="ECO:0000256" key="1">
    <source>
        <dbReference type="ARBA" id="ARBA00004191"/>
    </source>
</evidence>
<protein>
    <submittedName>
        <fullName evidence="9">Uncharacterized protein</fullName>
    </submittedName>
</protein>
<dbReference type="GO" id="GO:0004650">
    <property type="term" value="F:polygalacturonase activity"/>
    <property type="evidence" value="ECO:0007669"/>
    <property type="project" value="InterPro"/>
</dbReference>
<name>A0A7H4LLF2_WHEAT</name>
<gene>
    <name evidence="9" type="ORF">CAMPLR22A2D_LOCUS4056</name>
</gene>
<reference evidence="9 10" key="1">
    <citation type="submission" date="2018-05" db="EMBL/GenBank/DDBJ databases">
        <authorList>
            <person name="Thind KAUR A."/>
        </authorList>
    </citation>
    <scope>NUCLEOTIDE SEQUENCE [LARGE SCALE GENOMIC DNA]</scope>
</reference>
<dbReference type="InterPro" id="IPR000743">
    <property type="entry name" value="Glyco_hydro_28"/>
</dbReference>
<dbReference type="AlphaFoldDB" id="A0A7H4LLF2"/>
<dbReference type="PANTHER" id="PTHR31375">
    <property type="match status" value="1"/>
</dbReference>
<comment type="similarity">
    <text evidence="2 8">Belongs to the glycosyl hydrolase 28 family.</text>
</comment>
<dbReference type="GO" id="GO:0005975">
    <property type="term" value="P:carbohydrate metabolic process"/>
    <property type="evidence" value="ECO:0007669"/>
    <property type="project" value="InterPro"/>
</dbReference>
<keyword evidence="4" id="KW-0964">Secreted</keyword>
<dbReference type="EMBL" id="LS480641">
    <property type="protein sequence ID" value="SPT19440.1"/>
    <property type="molecule type" value="Genomic_DNA"/>
</dbReference>
<accession>A0A7H4LLF2</accession>
<evidence type="ECO:0000256" key="2">
    <source>
        <dbReference type="ARBA" id="ARBA00008834"/>
    </source>
</evidence>
<keyword evidence="7" id="KW-0961">Cell wall biogenesis/degradation</keyword>
<evidence type="ECO:0000256" key="3">
    <source>
        <dbReference type="ARBA" id="ARBA00022512"/>
    </source>
</evidence>
<evidence type="ECO:0000256" key="7">
    <source>
        <dbReference type="ARBA" id="ARBA00023316"/>
    </source>
</evidence>
<comment type="subcellular location">
    <subcellularLocation>
        <location evidence="1">Secreted</location>
        <location evidence="1">Cell wall</location>
    </subcellularLocation>
</comment>
<dbReference type="GO" id="GO:0071555">
    <property type="term" value="P:cell wall organization"/>
    <property type="evidence" value="ECO:0007669"/>
    <property type="project" value="UniProtKB-KW"/>
</dbReference>
<proteinExistence type="inferred from homology"/>
<organism evidence="9 10">
    <name type="scientific">Triticum aestivum</name>
    <name type="common">Wheat</name>
    <dbReference type="NCBI Taxonomy" id="4565"/>
    <lineage>
        <taxon>Eukaryota</taxon>
        <taxon>Viridiplantae</taxon>
        <taxon>Streptophyta</taxon>
        <taxon>Embryophyta</taxon>
        <taxon>Tracheophyta</taxon>
        <taxon>Spermatophyta</taxon>
        <taxon>Magnoliopsida</taxon>
        <taxon>Liliopsida</taxon>
        <taxon>Poales</taxon>
        <taxon>Poaceae</taxon>
        <taxon>BOP clade</taxon>
        <taxon>Pooideae</taxon>
        <taxon>Triticodae</taxon>
        <taxon>Triticeae</taxon>
        <taxon>Triticinae</taxon>
        <taxon>Triticum</taxon>
    </lineage>
</organism>
<dbReference type="Gene3D" id="2.160.20.10">
    <property type="entry name" value="Single-stranded right-handed beta-helix, Pectin lyase-like"/>
    <property type="match status" value="1"/>
</dbReference>
<evidence type="ECO:0000256" key="5">
    <source>
        <dbReference type="ARBA" id="ARBA00022801"/>
    </source>
</evidence>
<dbReference type="Pfam" id="PF00295">
    <property type="entry name" value="Glyco_hydro_28"/>
    <property type="match status" value="1"/>
</dbReference>
<keyword evidence="5 8" id="KW-0378">Hydrolase</keyword>
<keyword evidence="3" id="KW-0134">Cell wall</keyword>
<sequence>MNKRCRPQFRRFSGVYIPPQKNFLGSNRAWHLIPLRDCSESGDIARVTHLTRPTQMGIIGIRTATLLLAALAWRSVLVAAAGEADGVFNVKDYGARGDGTTDDTKAFIDAWTAACGARGSSASLLVPAGKSFLVGPARFSGPCTSTRITVQVMGTITAPPPGAWSGQNYWMMFYQVQGLTVTGGSTGLLDGRGRSWWWSDKFNRYGDIYKAPTALVVMNCTDVELSQFSSKNSPQMHISVSQSSKVHLTQLTTTAPWDSPNTDGVHIDRSQDVRVTRSTMGTGGECVSIGPGSRFVTVDGIVCGPGRAVSVGSLGRKGATESVEYIDVKNVQFINTSSGATIKTWQGGKGYARSISFTDINFTNVDRPVVINQFYADPYHVPNMGAVAVSNITYTNLKGTSRYRTAVEFYCSESGSCTNIHVNSVAITFPYGRAEALCQNAQGDTSGYVYLKIPCLR</sequence>
<evidence type="ECO:0000313" key="10">
    <source>
        <dbReference type="Proteomes" id="UP000280104"/>
    </source>
</evidence>
<dbReference type="Proteomes" id="UP000280104">
    <property type="component" value="Chromosome II"/>
</dbReference>
<evidence type="ECO:0000256" key="8">
    <source>
        <dbReference type="RuleBase" id="RU361169"/>
    </source>
</evidence>
<evidence type="ECO:0000313" key="9">
    <source>
        <dbReference type="EMBL" id="SPT19440.1"/>
    </source>
</evidence>
<evidence type="ECO:0000256" key="6">
    <source>
        <dbReference type="ARBA" id="ARBA00023295"/>
    </source>
</evidence>
<keyword evidence="6 8" id="KW-0326">Glycosidase</keyword>
<dbReference type="SUPFAM" id="SSF51126">
    <property type="entry name" value="Pectin lyase-like"/>
    <property type="match status" value="1"/>
</dbReference>
<dbReference type="InterPro" id="IPR011050">
    <property type="entry name" value="Pectin_lyase_fold/virulence"/>
</dbReference>
<evidence type="ECO:0000256" key="4">
    <source>
        <dbReference type="ARBA" id="ARBA00022525"/>
    </source>
</evidence>